<protein>
    <submittedName>
        <fullName evidence="2">IS1595 family transposase</fullName>
    </submittedName>
</protein>
<dbReference type="Pfam" id="PF12760">
    <property type="entry name" value="Zn_ribbon_IS1595"/>
    <property type="match status" value="1"/>
</dbReference>
<name>A0A931MC71_9BACT</name>
<dbReference type="EMBL" id="JADWYR010000002">
    <property type="protein sequence ID" value="MBG9377930.1"/>
    <property type="molecule type" value="Genomic_DNA"/>
</dbReference>
<dbReference type="NCBIfam" id="NF033547">
    <property type="entry name" value="transpos_IS1595"/>
    <property type="match status" value="1"/>
</dbReference>
<dbReference type="SMART" id="SM01126">
    <property type="entry name" value="DDE_Tnp_IS1595"/>
    <property type="match status" value="1"/>
</dbReference>
<keyword evidence="3" id="KW-1185">Reference proteome</keyword>
<dbReference type="InterPro" id="IPR024442">
    <property type="entry name" value="Transposase_Zn_ribbon"/>
</dbReference>
<evidence type="ECO:0000313" key="3">
    <source>
        <dbReference type="Proteomes" id="UP000628448"/>
    </source>
</evidence>
<dbReference type="PANTHER" id="PTHR47163">
    <property type="entry name" value="DDE_TNP_IS1595 DOMAIN-CONTAINING PROTEIN"/>
    <property type="match status" value="1"/>
</dbReference>
<reference evidence="2" key="1">
    <citation type="submission" date="2020-11" db="EMBL/GenBank/DDBJ databases">
        <title>Bacterial whole genome sequence for Panacibacter sp. DH6.</title>
        <authorList>
            <person name="Le V."/>
            <person name="Ko S."/>
            <person name="Ahn C.-Y."/>
            <person name="Oh H.-M."/>
        </authorList>
    </citation>
    <scope>NUCLEOTIDE SEQUENCE</scope>
    <source>
        <strain evidence="2">DH6</strain>
    </source>
</reference>
<dbReference type="InterPro" id="IPR024445">
    <property type="entry name" value="Tnp_ISXO2-like"/>
</dbReference>
<comment type="caution">
    <text evidence="2">The sequence shown here is derived from an EMBL/GenBank/DDBJ whole genome shotgun (WGS) entry which is preliminary data.</text>
</comment>
<evidence type="ECO:0000313" key="2">
    <source>
        <dbReference type="EMBL" id="MBG9377930.1"/>
    </source>
</evidence>
<organism evidence="2 3">
    <name type="scientific">Panacibacter microcysteis</name>
    <dbReference type="NCBI Taxonomy" id="2793269"/>
    <lineage>
        <taxon>Bacteria</taxon>
        <taxon>Pseudomonadati</taxon>
        <taxon>Bacteroidota</taxon>
        <taxon>Chitinophagia</taxon>
        <taxon>Chitinophagales</taxon>
        <taxon>Chitinophagaceae</taxon>
        <taxon>Panacibacter</taxon>
    </lineage>
</organism>
<evidence type="ECO:0000259" key="1">
    <source>
        <dbReference type="SMART" id="SM01126"/>
    </source>
</evidence>
<proteinExistence type="predicted"/>
<gene>
    <name evidence="2" type="ORF">I5907_16940</name>
</gene>
<accession>A0A931MC71</accession>
<dbReference type="Pfam" id="PF12762">
    <property type="entry name" value="DDE_Tnp_IS1595"/>
    <property type="match status" value="1"/>
</dbReference>
<sequence length="238" mass="27708">MKYFKNIIEFTNFFNSDEVCRKFLEDGRWPNGVVCPFCQSTNVCRFSDNKRFKCREKTCRKIFSVTVGSIYENSKVPLQKWFLAMYLIGNHKKGISSHQLARDLGITQKSAWFVLHRIREMYVDKSEEKSSNMVQIDETYVGGKMKNKHKSIRGKAHAENRSHIDNKTPVVALLEQDSKVKVQVWDSSKQTLKDMVRAHVDKNTVVVTDSFIAYRGLDKEYLQHEVVNHNLDEYVNAS</sequence>
<dbReference type="PANTHER" id="PTHR47163:SF2">
    <property type="entry name" value="SI:DKEY-17M8.2"/>
    <property type="match status" value="1"/>
</dbReference>
<dbReference type="AlphaFoldDB" id="A0A931MC71"/>
<feature type="domain" description="ISXO2-like transposase" evidence="1">
    <location>
        <begin position="129"/>
        <end position="238"/>
    </location>
</feature>
<dbReference type="InterPro" id="IPR053164">
    <property type="entry name" value="IS1016-like_transposase"/>
</dbReference>
<dbReference type="Proteomes" id="UP000628448">
    <property type="component" value="Unassembled WGS sequence"/>
</dbReference>